<evidence type="ECO:0000256" key="4">
    <source>
        <dbReference type="ARBA" id="ARBA00022723"/>
    </source>
</evidence>
<keyword evidence="2" id="KW-0004">4Fe-4S</keyword>
<dbReference type="PROSITE" id="PS51918">
    <property type="entry name" value="RADICAL_SAM"/>
    <property type="match status" value="1"/>
</dbReference>
<dbReference type="InterPro" id="IPR058240">
    <property type="entry name" value="rSAM_sf"/>
</dbReference>
<dbReference type="InterPro" id="IPR023885">
    <property type="entry name" value="4Fe4S-binding_SPASM_dom"/>
</dbReference>
<dbReference type="AlphaFoldDB" id="A0A2U8FBB8"/>
<name>A0A2U8FBB8_9HELI</name>
<evidence type="ECO:0000313" key="9">
    <source>
        <dbReference type="Proteomes" id="UP000244890"/>
    </source>
</evidence>
<dbReference type="SFLD" id="SFLDS00029">
    <property type="entry name" value="Radical_SAM"/>
    <property type="match status" value="1"/>
</dbReference>
<dbReference type="KEGG" id="had:CDV25_01230"/>
<evidence type="ECO:0000256" key="2">
    <source>
        <dbReference type="ARBA" id="ARBA00022485"/>
    </source>
</evidence>
<dbReference type="InterPro" id="IPR013785">
    <property type="entry name" value="Aldolase_TIM"/>
</dbReference>
<dbReference type="SMART" id="SM00729">
    <property type="entry name" value="Elp3"/>
    <property type="match status" value="1"/>
</dbReference>
<protein>
    <recommendedName>
        <fullName evidence="7">Radical SAM core domain-containing protein</fullName>
    </recommendedName>
</protein>
<dbReference type="GO" id="GO:0046872">
    <property type="term" value="F:metal ion binding"/>
    <property type="evidence" value="ECO:0007669"/>
    <property type="project" value="UniProtKB-KW"/>
</dbReference>
<dbReference type="CDD" id="cd01335">
    <property type="entry name" value="Radical_SAM"/>
    <property type="match status" value="1"/>
</dbReference>
<organism evidence="8 9">
    <name type="scientific">Helicobacter apodemus</name>
    <dbReference type="NCBI Taxonomy" id="135569"/>
    <lineage>
        <taxon>Bacteria</taxon>
        <taxon>Pseudomonadati</taxon>
        <taxon>Campylobacterota</taxon>
        <taxon>Epsilonproteobacteria</taxon>
        <taxon>Campylobacterales</taxon>
        <taxon>Helicobacteraceae</taxon>
        <taxon>Helicobacter</taxon>
    </lineage>
</organism>
<dbReference type="OrthoDB" id="9772409at2"/>
<dbReference type="InterPro" id="IPR006638">
    <property type="entry name" value="Elp3/MiaA/NifB-like_rSAM"/>
</dbReference>
<comment type="cofactor">
    <cofactor evidence="1">
        <name>[4Fe-4S] cluster</name>
        <dbReference type="ChEBI" id="CHEBI:49883"/>
    </cofactor>
</comment>
<dbReference type="SUPFAM" id="SSF102114">
    <property type="entry name" value="Radical SAM enzymes"/>
    <property type="match status" value="1"/>
</dbReference>
<dbReference type="InterPro" id="IPR034391">
    <property type="entry name" value="AdoMet-like_SPASM_containing"/>
</dbReference>
<evidence type="ECO:0000256" key="1">
    <source>
        <dbReference type="ARBA" id="ARBA00001966"/>
    </source>
</evidence>
<dbReference type="Pfam" id="PF04055">
    <property type="entry name" value="Radical_SAM"/>
    <property type="match status" value="1"/>
</dbReference>
<evidence type="ECO:0000256" key="3">
    <source>
        <dbReference type="ARBA" id="ARBA00022691"/>
    </source>
</evidence>
<dbReference type="InterPro" id="IPR050377">
    <property type="entry name" value="Radical_SAM_PqqE_MftC-like"/>
</dbReference>
<evidence type="ECO:0000313" key="8">
    <source>
        <dbReference type="EMBL" id="AWI33532.1"/>
    </source>
</evidence>
<dbReference type="Proteomes" id="UP000244890">
    <property type="component" value="Chromosome"/>
</dbReference>
<accession>A0A2U8FBB8</accession>
<dbReference type="Pfam" id="PF13186">
    <property type="entry name" value="SPASM"/>
    <property type="match status" value="1"/>
</dbReference>
<sequence length="504" mass="59183">MVIYGAVNQENKKELEQNLRREILIKPIVSIWDLEVLESIYGDLKNKKSVFVINPAFDFFDIDVFCEFVMQSLKGGRNIYFVPQINPDYFIKEPFWFFITSLDSVANFLVESLYLKKSINTDFRNFLHKSFRGHSISRVDIPKYLTNLSENWECFFAQDFSKDFFLKYSDVYFPHPQNVHIAISNRCNLECVMCPYHAKEYRSLQTSNFFEKNLFMQTQDFEKIAKYCGENKIFMQFGQLDEPFIHPKFFEFLDIAKDYGVENINITTNGTLLNKKNAEKIVQSNINHITFSLDAIDKESYKRIRGYDYDTTVANIQYLIDLLKTAKKKTTLGVCFILQGENDQEKSTQFLEYWLPLVDKVKFHQLSEFEVDENGSFVTKHQKQFREYKQRHACSIPWQVLFITPDLKVTFCCNSMSVYSTSGLVSGEGAIIGDLRIQSLEEIWKGDSLMRLRRELLTNSFQDFKICEKCSLWSGGEPNIEIDQIANLRVKKTYTECEIIYEKE</sequence>
<keyword evidence="6" id="KW-0411">Iron-sulfur</keyword>
<dbReference type="CDD" id="cd21109">
    <property type="entry name" value="SPASM"/>
    <property type="match status" value="1"/>
</dbReference>
<dbReference type="Gene3D" id="3.20.20.70">
    <property type="entry name" value="Aldolase class I"/>
    <property type="match status" value="1"/>
</dbReference>
<evidence type="ECO:0000259" key="7">
    <source>
        <dbReference type="PROSITE" id="PS51918"/>
    </source>
</evidence>
<evidence type="ECO:0000256" key="5">
    <source>
        <dbReference type="ARBA" id="ARBA00023004"/>
    </source>
</evidence>
<dbReference type="RefSeq" id="WP_108910428.1">
    <property type="nucleotide sequence ID" value="NZ_CP021886.1"/>
</dbReference>
<dbReference type="GO" id="GO:0051536">
    <property type="term" value="F:iron-sulfur cluster binding"/>
    <property type="evidence" value="ECO:0007669"/>
    <property type="project" value="UniProtKB-KW"/>
</dbReference>
<evidence type="ECO:0000256" key="6">
    <source>
        <dbReference type="ARBA" id="ARBA00023014"/>
    </source>
</evidence>
<dbReference type="PANTHER" id="PTHR11228">
    <property type="entry name" value="RADICAL SAM DOMAIN PROTEIN"/>
    <property type="match status" value="1"/>
</dbReference>
<dbReference type="SFLD" id="SFLDG01387">
    <property type="entry name" value="BtrN-like_SPASM_domain_contain"/>
    <property type="match status" value="1"/>
</dbReference>
<dbReference type="GO" id="GO:0003824">
    <property type="term" value="F:catalytic activity"/>
    <property type="evidence" value="ECO:0007669"/>
    <property type="project" value="InterPro"/>
</dbReference>
<proteinExistence type="predicted"/>
<dbReference type="EMBL" id="CP021886">
    <property type="protein sequence ID" value="AWI33532.1"/>
    <property type="molecule type" value="Genomic_DNA"/>
</dbReference>
<keyword evidence="5" id="KW-0408">Iron</keyword>
<dbReference type="PANTHER" id="PTHR11228:SF35">
    <property type="entry name" value="MOLYBDENUM COFACTOR BIOSYNTHESIS PROTEIN A-RELATED"/>
    <property type="match status" value="1"/>
</dbReference>
<keyword evidence="3" id="KW-0949">S-adenosyl-L-methionine</keyword>
<dbReference type="SFLD" id="SFLDG01067">
    <property type="entry name" value="SPASM/twitch_domain_containing"/>
    <property type="match status" value="1"/>
</dbReference>
<dbReference type="InterPro" id="IPR007197">
    <property type="entry name" value="rSAM"/>
</dbReference>
<keyword evidence="4" id="KW-0479">Metal-binding</keyword>
<feature type="domain" description="Radical SAM core" evidence="7">
    <location>
        <begin position="173"/>
        <end position="400"/>
    </location>
</feature>
<gene>
    <name evidence="8" type="ORF">CDV25_01230</name>
</gene>
<reference evidence="8 9" key="1">
    <citation type="submission" date="2017-06" db="EMBL/GenBank/DDBJ databases">
        <title>Complete genome of Helicobacter apodemus.</title>
        <authorList>
            <person name="Cho S."/>
        </authorList>
    </citation>
    <scope>NUCLEOTIDE SEQUENCE [LARGE SCALE GENOMIC DNA]</scope>
    <source>
        <strain evidence="9">SNUVETPUB-15-01</strain>
    </source>
</reference>